<gene>
    <name evidence="3" type="ORF">NA56DRAFT_450849</name>
</gene>
<organism evidence="3 4">
    <name type="scientific">Hyaloscypha hepaticicola</name>
    <dbReference type="NCBI Taxonomy" id="2082293"/>
    <lineage>
        <taxon>Eukaryota</taxon>
        <taxon>Fungi</taxon>
        <taxon>Dikarya</taxon>
        <taxon>Ascomycota</taxon>
        <taxon>Pezizomycotina</taxon>
        <taxon>Leotiomycetes</taxon>
        <taxon>Helotiales</taxon>
        <taxon>Hyaloscyphaceae</taxon>
        <taxon>Hyaloscypha</taxon>
    </lineage>
</organism>
<feature type="transmembrane region" description="Helical" evidence="1">
    <location>
        <begin position="460"/>
        <end position="482"/>
    </location>
</feature>
<dbReference type="PANTHER" id="PTHR35395">
    <property type="entry name" value="DUF6536 DOMAIN-CONTAINING PROTEIN"/>
    <property type="match status" value="1"/>
</dbReference>
<sequence length="721" mass="79893">MSYDHRPREHKLRKVAHQYSLNQSFSQPGAIELSAWESPSAPFFEPPPHTYHSTDELLPFENERLYELSPRDSVDSVVVKRKWKGWQLGAALCLITASATLILNVTVTAWAAITFGLSGGIGTIHQGPCHAVKQTGLWLHIAINVLSTMLLGASNYCMQCLCSPTRQEVDRAHARKTWLDIGIQSMRNLSRIGRLRMGLWIILAASSIPLHLMFNSAIFVSLTANEYMVAAVTQDFINGSAWTLAGSDAFHQSLLKEMQQNISTYERLDQAACITEYGVDYLSSWRNVLVIVDGQLPNPLLGILDWTYNAPENSWTCGTTLGPNMTLETISIDNFDCDISVALGNDTWLMGNEQVDYCLSQKVEDQCRLQFAVPIMVVVLTCNFVKLMAMTVTLWKCSEPTLVTLGDALSDLLERPDPYTVGMCIAKKENFKNGAWPEPQAIRWNPKKHFRCEGVGIRRWILTNAVCAGAVISLSVLLRFAIANTTTASDIATLYGLGFGAVTSSSLIRWSNPIFGSPGLMKNVLLANSPQILLSLLYILYNRMYTCMSFSKEWNDFGYRRLPLRVTSPRGAQRSTYFLSLPYRYLISILSVSVATHWILSQSLFLVAIDVFDEQGNFDASQSILTCGFSCIAMIFLVGIGWLVFIAGVGMGLRRFREGMPLVGSCSAAISAACHPAADEPEVALVPVKWGVVSVADGVGHCALSGRYVSPPITWRWYRGQ</sequence>
<keyword evidence="1" id="KW-1133">Transmembrane helix</keyword>
<keyword evidence="4" id="KW-1185">Reference proteome</keyword>
<keyword evidence="1" id="KW-0472">Membrane</keyword>
<dbReference type="InterPro" id="IPR046623">
    <property type="entry name" value="DUF6536"/>
</dbReference>
<dbReference type="AlphaFoldDB" id="A0A2J6PFT8"/>
<keyword evidence="1" id="KW-0812">Transmembrane</keyword>
<dbReference type="PANTHER" id="PTHR35395:SF1">
    <property type="entry name" value="DUF6536 DOMAIN-CONTAINING PROTEIN"/>
    <property type="match status" value="1"/>
</dbReference>
<evidence type="ECO:0000256" key="1">
    <source>
        <dbReference type="SAM" id="Phobius"/>
    </source>
</evidence>
<evidence type="ECO:0000313" key="4">
    <source>
        <dbReference type="Proteomes" id="UP000235672"/>
    </source>
</evidence>
<dbReference type="Pfam" id="PF20163">
    <property type="entry name" value="DUF6536"/>
    <property type="match status" value="1"/>
</dbReference>
<dbReference type="STRING" id="1745343.A0A2J6PFT8"/>
<feature type="transmembrane region" description="Helical" evidence="1">
    <location>
        <begin position="494"/>
        <end position="512"/>
    </location>
</feature>
<feature type="transmembrane region" description="Helical" evidence="1">
    <location>
        <begin position="524"/>
        <end position="541"/>
    </location>
</feature>
<feature type="transmembrane region" description="Helical" evidence="1">
    <location>
        <begin position="583"/>
        <end position="600"/>
    </location>
</feature>
<dbReference type="EMBL" id="KZ613540">
    <property type="protein sequence ID" value="PMD12888.1"/>
    <property type="molecule type" value="Genomic_DNA"/>
</dbReference>
<dbReference type="OrthoDB" id="5429634at2759"/>
<evidence type="ECO:0000259" key="2">
    <source>
        <dbReference type="Pfam" id="PF20163"/>
    </source>
</evidence>
<feature type="transmembrane region" description="Helical" evidence="1">
    <location>
        <begin position="137"/>
        <end position="158"/>
    </location>
</feature>
<protein>
    <recommendedName>
        <fullName evidence="2">DUF6536 domain-containing protein</fullName>
    </recommendedName>
</protein>
<reference evidence="3 4" key="1">
    <citation type="submission" date="2016-05" db="EMBL/GenBank/DDBJ databases">
        <title>A degradative enzymes factory behind the ericoid mycorrhizal symbiosis.</title>
        <authorList>
            <consortium name="DOE Joint Genome Institute"/>
            <person name="Martino E."/>
            <person name="Morin E."/>
            <person name="Grelet G."/>
            <person name="Kuo A."/>
            <person name="Kohler A."/>
            <person name="Daghino S."/>
            <person name="Barry K."/>
            <person name="Choi C."/>
            <person name="Cichocki N."/>
            <person name="Clum A."/>
            <person name="Copeland A."/>
            <person name="Hainaut M."/>
            <person name="Haridas S."/>
            <person name="Labutti K."/>
            <person name="Lindquist E."/>
            <person name="Lipzen A."/>
            <person name="Khouja H.-R."/>
            <person name="Murat C."/>
            <person name="Ohm R."/>
            <person name="Olson A."/>
            <person name="Spatafora J."/>
            <person name="Veneault-Fourrey C."/>
            <person name="Henrissat B."/>
            <person name="Grigoriev I."/>
            <person name="Martin F."/>
            <person name="Perotto S."/>
        </authorList>
    </citation>
    <scope>NUCLEOTIDE SEQUENCE [LARGE SCALE GENOMIC DNA]</scope>
    <source>
        <strain evidence="3 4">UAMH 7357</strain>
    </source>
</reference>
<feature type="transmembrane region" description="Helical" evidence="1">
    <location>
        <begin position="90"/>
        <end position="117"/>
    </location>
</feature>
<proteinExistence type="predicted"/>
<dbReference type="Proteomes" id="UP000235672">
    <property type="component" value="Unassembled WGS sequence"/>
</dbReference>
<feature type="domain" description="DUF6536" evidence="2">
    <location>
        <begin position="86"/>
        <end position="237"/>
    </location>
</feature>
<feature type="transmembrane region" description="Helical" evidence="1">
    <location>
        <begin position="195"/>
        <end position="214"/>
    </location>
</feature>
<name>A0A2J6PFT8_9HELO</name>
<evidence type="ECO:0000313" key="3">
    <source>
        <dbReference type="EMBL" id="PMD12888.1"/>
    </source>
</evidence>
<accession>A0A2J6PFT8</accession>
<feature type="transmembrane region" description="Helical" evidence="1">
    <location>
        <begin position="620"/>
        <end position="653"/>
    </location>
</feature>